<proteinExistence type="predicted"/>
<name>A0A0A9EV43_ARUDO</name>
<protein>
    <submittedName>
        <fullName evidence="1">Uncharacterized protein</fullName>
    </submittedName>
</protein>
<evidence type="ECO:0000313" key="1">
    <source>
        <dbReference type="EMBL" id="JAD99917.1"/>
    </source>
</evidence>
<accession>A0A0A9EV43</accession>
<organism evidence="1">
    <name type="scientific">Arundo donax</name>
    <name type="common">Giant reed</name>
    <name type="synonym">Donax arundinaceus</name>
    <dbReference type="NCBI Taxonomy" id="35708"/>
    <lineage>
        <taxon>Eukaryota</taxon>
        <taxon>Viridiplantae</taxon>
        <taxon>Streptophyta</taxon>
        <taxon>Embryophyta</taxon>
        <taxon>Tracheophyta</taxon>
        <taxon>Spermatophyta</taxon>
        <taxon>Magnoliopsida</taxon>
        <taxon>Liliopsida</taxon>
        <taxon>Poales</taxon>
        <taxon>Poaceae</taxon>
        <taxon>PACMAD clade</taxon>
        <taxon>Arundinoideae</taxon>
        <taxon>Arundineae</taxon>
        <taxon>Arundo</taxon>
    </lineage>
</organism>
<sequence>MGWVMVTVKRVMVTLMTQRLWSCKNSQKKITFLAPASMTIIGLERRTFVTVDSTHSGRRPRRLCVALMKTSRIFF</sequence>
<reference evidence="1" key="2">
    <citation type="journal article" date="2015" name="Data Brief">
        <title>Shoot transcriptome of the giant reed, Arundo donax.</title>
        <authorList>
            <person name="Barrero R.A."/>
            <person name="Guerrero F.D."/>
            <person name="Moolhuijzen P."/>
            <person name="Goolsby J.A."/>
            <person name="Tidwell J."/>
            <person name="Bellgard S.E."/>
            <person name="Bellgard M.I."/>
        </authorList>
    </citation>
    <scope>NUCLEOTIDE SEQUENCE</scope>
    <source>
        <tissue evidence="1">Shoot tissue taken approximately 20 cm above the soil surface</tissue>
    </source>
</reference>
<dbReference type="EMBL" id="GBRH01197978">
    <property type="protein sequence ID" value="JAD99917.1"/>
    <property type="molecule type" value="Transcribed_RNA"/>
</dbReference>
<reference evidence="1" key="1">
    <citation type="submission" date="2014-09" db="EMBL/GenBank/DDBJ databases">
        <authorList>
            <person name="Magalhaes I.L.F."/>
            <person name="Oliveira U."/>
            <person name="Santos F.R."/>
            <person name="Vidigal T.H.D.A."/>
            <person name="Brescovit A.D."/>
            <person name="Santos A.J."/>
        </authorList>
    </citation>
    <scope>NUCLEOTIDE SEQUENCE</scope>
    <source>
        <tissue evidence="1">Shoot tissue taken approximately 20 cm above the soil surface</tissue>
    </source>
</reference>
<dbReference type="AlphaFoldDB" id="A0A0A9EV43"/>